<dbReference type="Gene3D" id="3.20.20.370">
    <property type="entry name" value="Glycoside hydrolase/deacetylase"/>
    <property type="match status" value="1"/>
</dbReference>
<sequence>MECNSQSPVINAISVDVEDFYQVSAFERVINPKDWDSYPFRVADNTRRILDLFAMYGVKGTFFVLGWVAERDPELVRRIVADGHELACHGYGHQLVYAIGPDAFREDITRSKKLLEDTAGVGVSGYRAPSYSITERSMWALDILIEVGFSYDSSVFPIYHDVYGIPNSPRFPYRIDREAGGLDEFPITTYPFRFMGKKLDLPFSGGGYFRLLPFPLIDRAMGRLNNEEGRPAVVYFHPWEIDPEQPRVCGAGLKSRFRHYVNLGRTWGKLQKLIRKYRFAPLETVLETTV</sequence>
<dbReference type="InterPro" id="IPR002509">
    <property type="entry name" value="NODB_dom"/>
</dbReference>
<dbReference type="InterPro" id="IPR014344">
    <property type="entry name" value="XrtA_polysacc_deacetyl"/>
</dbReference>
<dbReference type="EMBL" id="CP046400">
    <property type="protein sequence ID" value="QGY39174.1"/>
    <property type="molecule type" value="Genomic_DNA"/>
</dbReference>
<evidence type="ECO:0000313" key="2">
    <source>
        <dbReference type="EMBL" id="QGY39174.1"/>
    </source>
</evidence>
<dbReference type="PANTHER" id="PTHR47561">
    <property type="entry name" value="POLYSACCHARIDE DEACETYLASE FAMILY PROTEIN (AFU_ORTHOLOGUE AFUA_6G05030)"/>
    <property type="match status" value="1"/>
</dbReference>
<dbReference type="PANTHER" id="PTHR47561:SF1">
    <property type="entry name" value="POLYSACCHARIDE DEACETYLASE FAMILY PROTEIN (AFU_ORTHOLOGUE AFUA_6G05030)"/>
    <property type="match status" value="1"/>
</dbReference>
<proteinExistence type="predicted"/>
<dbReference type="AlphaFoldDB" id="A0A6I6JNA3"/>
<evidence type="ECO:0000259" key="1">
    <source>
        <dbReference type="PROSITE" id="PS51677"/>
    </source>
</evidence>
<dbReference type="PROSITE" id="PS51677">
    <property type="entry name" value="NODB"/>
    <property type="match status" value="1"/>
</dbReference>
<dbReference type="SUPFAM" id="SSF88713">
    <property type="entry name" value="Glycoside hydrolase/deacetylase"/>
    <property type="match status" value="1"/>
</dbReference>
<keyword evidence="3" id="KW-1185">Reference proteome</keyword>
<dbReference type="NCBIfam" id="TIGR03006">
    <property type="entry name" value="pepcterm_polyde"/>
    <property type="match status" value="1"/>
</dbReference>
<evidence type="ECO:0000313" key="3">
    <source>
        <dbReference type="Proteomes" id="UP000428328"/>
    </source>
</evidence>
<dbReference type="InterPro" id="IPR022560">
    <property type="entry name" value="DUF3473"/>
</dbReference>
<gene>
    <name evidence="2" type="ORF">GM415_03225</name>
</gene>
<dbReference type="RefSeq" id="WP_158946399.1">
    <property type="nucleotide sequence ID" value="NZ_CP046400.1"/>
</dbReference>
<dbReference type="Pfam" id="PF01522">
    <property type="entry name" value="Polysacc_deac_1"/>
    <property type="match status" value="1"/>
</dbReference>
<dbReference type="KEGG" id="psel:GM415_03225"/>
<protein>
    <submittedName>
        <fullName evidence="2">DUF3473 domain-containing protein</fullName>
    </submittedName>
</protein>
<organism evidence="2 3">
    <name type="scientific">Pseudodesulfovibrio cashew</name>
    <dbReference type="NCBI Taxonomy" id="2678688"/>
    <lineage>
        <taxon>Bacteria</taxon>
        <taxon>Pseudomonadati</taxon>
        <taxon>Thermodesulfobacteriota</taxon>
        <taxon>Desulfovibrionia</taxon>
        <taxon>Desulfovibrionales</taxon>
        <taxon>Desulfovibrionaceae</taxon>
    </lineage>
</organism>
<accession>A0A6I6JNA3</accession>
<dbReference type="GO" id="GO:0016810">
    <property type="term" value="F:hydrolase activity, acting on carbon-nitrogen (but not peptide) bonds"/>
    <property type="evidence" value="ECO:0007669"/>
    <property type="project" value="InterPro"/>
</dbReference>
<dbReference type="Pfam" id="PF11959">
    <property type="entry name" value="DUF3473"/>
    <property type="match status" value="1"/>
</dbReference>
<dbReference type="InterPro" id="IPR011330">
    <property type="entry name" value="Glyco_hydro/deAcase_b/a-brl"/>
</dbReference>
<name>A0A6I6JNA3_9BACT</name>
<dbReference type="GO" id="GO:0005975">
    <property type="term" value="P:carbohydrate metabolic process"/>
    <property type="evidence" value="ECO:0007669"/>
    <property type="project" value="InterPro"/>
</dbReference>
<feature type="domain" description="NodB homology" evidence="1">
    <location>
        <begin position="27"/>
        <end position="290"/>
    </location>
</feature>
<dbReference type="InterPro" id="IPR045235">
    <property type="entry name" value="PuuE_HpPgdA-like"/>
</dbReference>
<reference evidence="2 3" key="1">
    <citation type="submission" date="2019-11" db="EMBL/GenBank/DDBJ databases">
        <authorList>
            <person name="Zheng R.K."/>
            <person name="Sun C.M."/>
        </authorList>
    </citation>
    <scope>NUCLEOTIDE SEQUENCE [LARGE SCALE GENOMIC DNA]</scope>
    <source>
        <strain evidence="2 3">SRB007</strain>
    </source>
</reference>
<dbReference type="CDD" id="cd10941">
    <property type="entry name" value="CE4_PuuE_HpPgdA_like_2"/>
    <property type="match status" value="1"/>
</dbReference>
<dbReference type="Proteomes" id="UP000428328">
    <property type="component" value="Chromosome"/>
</dbReference>